<accession>A0A8J9Y8R7</accession>
<name>A0A8J9Y8R7_9NEOP</name>
<dbReference type="AlphaFoldDB" id="A0A8J9Y8R7"/>
<dbReference type="EMBL" id="OV170233">
    <property type="protein sequence ID" value="CAH0718901.1"/>
    <property type="molecule type" value="Genomic_DNA"/>
</dbReference>
<evidence type="ECO:0000313" key="2">
    <source>
        <dbReference type="Proteomes" id="UP000838878"/>
    </source>
</evidence>
<protein>
    <submittedName>
        <fullName evidence="1">Uncharacterized protein</fullName>
    </submittedName>
</protein>
<sequence length="115" mass="13404">MEVLGEDSRELFNNPQINFGSTYSGVQDLFSNSPIIHPDYWKEKPRKLPKPDDGRESLAKLGYHGKQKYKYAFHEPWKPLDRLTLLARAEKEDLGKVNMENDDDTEKQFTYLNGL</sequence>
<dbReference type="OrthoDB" id="7479924at2759"/>
<evidence type="ECO:0000313" key="1">
    <source>
        <dbReference type="EMBL" id="CAH0718901.1"/>
    </source>
</evidence>
<dbReference type="Proteomes" id="UP000838878">
    <property type="component" value="Chromosome 13"/>
</dbReference>
<reference evidence="1" key="1">
    <citation type="submission" date="2021-12" db="EMBL/GenBank/DDBJ databases">
        <authorList>
            <person name="Martin H S."/>
        </authorList>
    </citation>
    <scope>NUCLEOTIDE SEQUENCE</scope>
</reference>
<feature type="non-terminal residue" evidence="1">
    <location>
        <position position="115"/>
    </location>
</feature>
<gene>
    <name evidence="1" type="ORF">BINO364_LOCUS5307</name>
</gene>
<keyword evidence="2" id="KW-1185">Reference proteome</keyword>
<proteinExistence type="predicted"/>
<organism evidence="1 2">
    <name type="scientific">Brenthis ino</name>
    <name type="common">lesser marbled fritillary</name>
    <dbReference type="NCBI Taxonomy" id="405034"/>
    <lineage>
        <taxon>Eukaryota</taxon>
        <taxon>Metazoa</taxon>
        <taxon>Ecdysozoa</taxon>
        <taxon>Arthropoda</taxon>
        <taxon>Hexapoda</taxon>
        <taxon>Insecta</taxon>
        <taxon>Pterygota</taxon>
        <taxon>Neoptera</taxon>
        <taxon>Endopterygota</taxon>
        <taxon>Lepidoptera</taxon>
        <taxon>Glossata</taxon>
        <taxon>Ditrysia</taxon>
        <taxon>Papilionoidea</taxon>
        <taxon>Nymphalidae</taxon>
        <taxon>Heliconiinae</taxon>
        <taxon>Argynnini</taxon>
        <taxon>Brenthis</taxon>
    </lineage>
</organism>